<feature type="non-terminal residue" evidence="1">
    <location>
        <position position="1"/>
    </location>
</feature>
<sequence>QDKLDDKNPEKNRDYIPNNASNTLLHRLAGPSTGKAGLAVDQTEITRIIAEASEGSKFYQNEKRKDEELNKKIDALLKQRDELLSMADIRTSKIKSIGAFKMVFYEARLELMADKMIAELEATRDLSQIIVHIDMDSFFASVEMLDDPTLVGKPFGVGGNSVLSTASYEARKFGVRSGMATYIAKKLCPGLIVVGSHYSRYSEVSKAVMDILRRFDPEMDPAGTDEAYLNITEYCETHNLTAEECVEMIRKTIHEETKLTASAGIAPNK</sequence>
<comment type="caution">
    <text evidence="1">The sequence shown here is derived from an EMBL/GenBank/DDBJ whole genome shotgun (WGS) entry which is preliminary data.</text>
</comment>
<proteinExistence type="predicted"/>
<protein>
    <submittedName>
        <fullName evidence="1">4602_t:CDS:1</fullName>
    </submittedName>
</protein>
<accession>A0ACA9QA46</accession>
<keyword evidence="2" id="KW-1185">Reference proteome</keyword>
<gene>
    <name evidence="1" type="ORF">ACOLOM_LOCUS12256</name>
</gene>
<dbReference type="EMBL" id="CAJVPT010048743">
    <property type="protein sequence ID" value="CAG8742609.1"/>
    <property type="molecule type" value="Genomic_DNA"/>
</dbReference>
<reference evidence="1" key="1">
    <citation type="submission" date="2021-06" db="EMBL/GenBank/DDBJ databases">
        <authorList>
            <person name="Kallberg Y."/>
            <person name="Tangrot J."/>
            <person name="Rosling A."/>
        </authorList>
    </citation>
    <scope>NUCLEOTIDE SEQUENCE</scope>
    <source>
        <strain evidence="1">CL356</strain>
    </source>
</reference>
<name>A0ACA9QA46_9GLOM</name>
<evidence type="ECO:0000313" key="2">
    <source>
        <dbReference type="Proteomes" id="UP000789525"/>
    </source>
</evidence>
<feature type="non-terminal residue" evidence="1">
    <location>
        <position position="269"/>
    </location>
</feature>
<organism evidence="1 2">
    <name type="scientific">Acaulospora colombiana</name>
    <dbReference type="NCBI Taxonomy" id="27376"/>
    <lineage>
        <taxon>Eukaryota</taxon>
        <taxon>Fungi</taxon>
        <taxon>Fungi incertae sedis</taxon>
        <taxon>Mucoromycota</taxon>
        <taxon>Glomeromycotina</taxon>
        <taxon>Glomeromycetes</taxon>
        <taxon>Diversisporales</taxon>
        <taxon>Acaulosporaceae</taxon>
        <taxon>Acaulospora</taxon>
    </lineage>
</organism>
<dbReference type="Proteomes" id="UP000789525">
    <property type="component" value="Unassembled WGS sequence"/>
</dbReference>
<evidence type="ECO:0000313" key="1">
    <source>
        <dbReference type="EMBL" id="CAG8742609.1"/>
    </source>
</evidence>